<accession>R1CT68</accession>
<evidence type="ECO:0000313" key="5">
    <source>
        <dbReference type="EMBL" id="EOD01841.1"/>
    </source>
</evidence>
<dbReference type="AlphaFoldDB" id="R1CT68"/>
<dbReference type="Proteomes" id="UP000013378">
    <property type="component" value="Unassembled WGS sequence"/>
</dbReference>
<dbReference type="GO" id="GO:0004519">
    <property type="term" value="F:endonuclease activity"/>
    <property type="evidence" value="ECO:0007669"/>
    <property type="project" value="UniProtKB-KW"/>
</dbReference>
<evidence type="ECO:0000256" key="2">
    <source>
        <dbReference type="ARBA" id="ARBA00022759"/>
    </source>
</evidence>
<gene>
    <name evidence="5" type="ORF">L21TH_0088</name>
</gene>
<dbReference type="eggNOG" id="COG3066">
    <property type="taxonomic scope" value="Bacteria"/>
</dbReference>
<dbReference type="Gene3D" id="3.40.600.10">
    <property type="entry name" value="DNA mismatch repair MutH/Restriction endonuclease, type II"/>
    <property type="match status" value="1"/>
</dbReference>
<keyword evidence="2" id="KW-0255">Endonuclease</keyword>
<reference evidence="5 6" key="1">
    <citation type="journal article" date="2015" name="Geomicrobiol. J.">
        <title>Caldisalinibacter kiritimatiensis gen. nov., sp. nov., a moderately thermohalophilic thiosulfate-reducing bacterium from a hypersaline microbial mat.</title>
        <authorList>
            <person name="Ben Hania W."/>
            <person name="Joseph M."/>
            <person name="Fiebig A."/>
            <person name="Bunk B."/>
            <person name="Klenk H.-P."/>
            <person name="Fardeau M.-L."/>
            <person name="Spring S."/>
        </authorList>
    </citation>
    <scope>NUCLEOTIDE SEQUENCE [LARGE SCALE GENOMIC DNA]</scope>
    <source>
        <strain evidence="5 6">L21-TH-D2</strain>
    </source>
</reference>
<protein>
    <recommendedName>
        <fullName evidence="4">DNA mismatch repair MutH/Type II restriction enzyme Sau3AI domain-containing protein</fullName>
    </recommendedName>
</protein>
<evidence type="ECO:0000256" key="1">
    <source>
        <dbReference type="ARBA" id="ARBA00022722"/>
    </source>
</evidence>
<evidence type="ECO:0000313" key="6">
    <source>
        <dbReference type="Proteomes" id="UP000013378"/>
    </source>
</evidence>
<feature type="domain" description="DNA mismatch repair MutH/Type II restriction enzyme Sau3AI" evidence="4">
    <location>
        <begin position="58"/>
        <end position="114"/>
    </location>
</feature>
<sequence>MLLKEAKDKLEPLIYKRFGDIFDEEQLEGIIKNKGKSGQILELALGLRNKPNTLDFEDGELKTNKCDKAGNPKETMFITQINSIIDDLIQEKNFYKTHVYQKINNLLYVPISKDGSPEHWMFLPFVHVNLDRPKYKELKEQLESDYYSICKQLKNYIETSEDGFIHTSNGNYIQIRSKDSKPYHPIYSDVYGRYVSNKNHAFYFRKQFMRYITSL</sequence>
<keyword evidence="6" id="KW-1185">Reference proteome</keyword>
<dbReference type="Pfam" id="PF02976">
    <property type="entry name" value="MutH"/>
    <property type="match status" value="1"/>
</dbReference>
<dbReference type="RefSeq" id="WP_006305839.1">
    <property type="nucleotide sequence ID" value="NZ_ARZA01000014.1"/>
</dbReference>
<proteinExistence type="predicted"/>
<organism evidence="5 6">
    <name type="scientific">Caldisalinibacter kiritimatiensis</name>
    <dbReference type="NCBI Taxonomy" id="1304284"/>
    <lineage>
        <taxon>Bacteria</taxon>
        <taxon>Bacillati</taxon>
        <taxon>Bacillota</taxon>
        <taxon>Tissierellia</taxon>
        <taxon>Tissierellales</taxon>
        <taxon>Thermohalobacteraceae</taxon>
        <taxon>Caldisalinibacter</taxon>
    </lineage>
</organism>
<evidence type="ECO:0000259" key="4">
    <source>
        <dbReference type="Pfam" id="PF02976"/>
    </source>
</evidence>
<evidence type="ECO:0000256" key="3">
    <source>
        <dbReference type="ARBA" id="ARBA00022801"/>
    </source>
</evidence>
<dbReference type="EMBL" id="ARZA01000014">
    <property type="protein sequence ID" value="EOD01841.1"/>
    <property type="molecule type" value="Genomic_DNA"/>
</dbReference>
<dbReference type="InterPro" id="IPR037057">
    <property type="entry name" value="DNA_rep_MutH/T2_RE_sf"/>
</dbReference>
<keyword evidence="1" id="KW-0540">Nuclease</keyword>
<comment type="caution">
    <text evidence="5">The sequence shown here is derived from an EMBL/GenBank/DDBJ whole genome shotgun (WGS) entry which is preliminary data.</text>
</comment>
<name>R1CT68_9FIRM</name>
<dbReference type="OrthoDB" id="6648506at2"/>
<dbReference type="GO" id="GO:0003677">
    <property type="term" value="F:DNA binding"/>
    <property type="evidence" value="ECO:0007669"/>
    <property type="project" value="InterPro"/>
</dbReference>
<dbReference type="SUPFAM" id="SSF52980">
    <property type="entry name" value="Restriction endonuclease-like"/>
    <property type="match status" value="1"/>
</dbReference>
<dbReference type="InterPro" id="IPR011335">
    <property type="entry name" value="Restrct_endonuc-II-like"/>
</dbReference>
<dbReference type="STRING" id="1304284.L21TH_0088"/>
<keyword evidence="3" id="KW-0378">Hydrolase</keyword>
<dbReference type="InterPro" id="IPR011337">
    <property type="entry name" value="DNA_rep_MutH/RE_typeII_Sau3AI"/>
</dbReference>
<dbReference type="GO" id="GO:0016787">
    <property type="term" value="F:hydrolase activity"/>
    <property type="evidence" value="ECO:0007669"/>
    <property type="project" value="UniProtKB-KW"/>
</dbReference>
<dbReference type="PATRIC" id="fig|1304284.3.peg.86"/>